<dbReference type="PANTHER" id="PTHR46524">
    <property type="entry name" value="CW-TYPE ZINC FINGER"/>
    <property type="match status" value="1"/>
</dbReference>
<organism evidence="2 3">
    <name type="scientific">Kingdonia uniflora</name>
    <dbReference type="NCBI Taxonomy" id="39325"/>
    <lineage>
        <taxon>Eukaryota</taxon>
        <taxon>Viridiplantae</taxon>
        <taxon>Streptophyta</taxon>
        <taxon>Embryophyta</taxon>
        <taxon>Tracheophyta</taxon>
        <taxon>Spermatophyta</taxon>
        <taxon>Magnoliopsida</taxon>
        <taxon>Ranunculales</taxon>
        <taxon>Circaeasteraceae</taxon>
        <taxon>Kingdonia</taxon>
    </lineage>
</organism>
<evidence type="ECO:0000313" key="3">
    <source>
        <dbReference type="Proteomes" id="UP000541444"/>
    </source>
</evidence>
<dbReference type="InterPro" id="IPR056406">
    <property type="entry name" value="THD_CWZF3/5/7"/>
</dbReference>
<feature type="domain" description="CWZF3/5/7 THD" evidence="1">
    <location>
        <begin position="60"/>
        <end position="218"/>
    </location>
</feature>
<reference evidence="2 3" key="1">
    <citation type="journal article" date="2020" name="IScience">
        <title>Genome Sequencing of the Endangered Kingdonia uniflora (Circaeasteraceae, Ranunculales) Reveals Potential Mechanisms of Evolutionary Specialization.</title>
        <authorList>
            <person name="Sun Y."/>
            <person name="Deng T."/>
            <person name="Zhang A."/>
            <person name="Moore M.J."/>
            <person name="Landis J.B."/>
            <person name="Lin N."/>
            <person name="Zhang H."/>
            <person name="Zhang X."/>
            <person name="Huang J."/>
            <person name="Zhang X."/>
            <person name="Sun H."/>
            <person name="Wang H."/>
        </authorList>
    </citation>
    <scope>NUCLEOTIDE SEQUENCE [LARGE SCALE GENOMIC DNA]</scope>
    <source>
        <strain evidence="2">TB1705</strain>
        <tissue evidence="2">Leaf</tissue>
    </source>
</reference>
<dbReference type="Proteomes" id="UP000541444">
    <property type="component" value="Unassembled WGS sequence"/>
</dbReference>
<accession>A0A7J7NXM7</accession>
<dbReference type="InterPro" id="IPR055300">
    <property type="entry name" value="CWZF3/5/7"/>
</dbReference>
<name>A0A7J7NXM7_9MAGN</name>
<dbReference type="EMBL" id="JACGCM010000465">
    <property type="protein sequence ID" value="KAF6171668.1"/>
    <property type="molecule type" value="Genomic_DNA"/>
</dbReference>
<dbReference type="Pfam" id="PF24756">
    <property type="entry name" value="THD_CWZF3-5-7"/>
    <property type="match status" value="1"/>
</dbReference>
<comment type="caution">
    <text evidence="2">The sequence shown here is derived from an EMBL/GenBank/DDBJ whole genome shotgun (WGS) entry which is preliminary data.</text>
</comment>
<dbReference type="PANTHER" id="PTHR46524:SF7">
    <property type="entry name" value="CW-TYPE ZINC FINGER"/>
    <property type="match status" value="1"/>
</dbReference>
<keyword evidence="3" id="KW-1185">Reference proteome</keyword>
<gene>
    <name evidence="2" type="ORF">GIB67_042183</name>
</gene>
<evidence type="ECO:0000313" key="2">
    <source>
        <dbReference type="EMBL" id="KAF6171668.1"/>
    </source>
</evidence>
<evidence type="ECO:0000259" key="1">
    <source>
        <dbReference type="Pfam" id="PF24756"/>
    </source>
</evidence>
<protein>
    <recommendedName>
        <fullName evidence="1">CWZF3/5/7 THD domain-containing protein</fullName>
    </recommendedName>
</protein>
<sequence length="220" mass="24433">MLSLIEGEEKKEHTQSRRVRIVLTNIVFEDDILDKERDGGSDSISRVMDFIVGLSEVEEIRFVAHEYEKCKEMASAALAYKCMEVAYMRVVYSKHSSVNKDRVALEVLPPGESSSSSASDVDNLNNQGLLDKAPSAKGVSSPHIAGNHVIVAKNRPNFMRLLNFMQDVNSAMEASKKSRNAFAAASGEGIPSVKRVLDYNYHDVQGLLRLVRLAMETVTR</sequence>
<dbReference type="AlphaFoldDB" id="A0A7J7NXM7"/>
<proteinExistence type="predicted"/>
<dbReference type="OrthoDB" id="757982at2759"/>